<evidence type="ECO:0000313" key="5">
    <source>
        <dbReference type="Proteomes" id="UP001465755"/>
    </source>
</evidence>
<feature type="compositionally biased region" description="Polar residues" evidence="2">
    <location>
        <begin position="158"/>
        <end position="168"/>
    </location>
</feature>
<evidence type="ECO:0000259" key="3">
    <source>
        <dbReference type="PROSITE" id="PS51840"/>
    </source>
</evidence>
<dbReference type="AlphaFoldDB" id="A0AAW1P9B9"/>
<accession>A0AAW1P9B9</accession>
<evidence type="ECO:0000256" key="2">
    <source>
        <dbReference type="SAM" id="MobiDB-lite"/>
    </source>
</evidence>
<feature type="domain" description="C2 NT-type" evidence="3">
    <location>
        <begin position="10"/>
        <end position="147"/>
    </location>
</feature>
<evidence type="ECO:0000256" key="1">
    <source>
        <dbReference type="SAM" id="Coils"/>
    </source>
</evidence>
<gene>
    <name evidence="4" type="ORF">WJX73_000821</name>
</gene>
<dbReference type="Pfam" id="PF10358">
    <property type="entry name" value="NT-C2"/>
    <property type="match status" value="1"/>
</dbReference>
<dbReference type="Proteomes" id="UP001465755">
    <property type="component" value="Unassembled WGS sequence"/>
</dbReference>
<reference evidence="4 5" key="1">
    <citation type="journal article" date="2024" name="Nat. Commun.">
        <title>Phylogenomics reveals the evolutionary origins of lichenization in chlorophyte algae.</title>
        <authorList>
            <person name="Puginier C."/>
            <person name="Libourel C."/>
            <person name="Otte J."/>
            <person name="Skaloud P."/>
            <person name="Haon M."/>
            <person name="Grisel S."/>
            <person name="Petersen M."/>
            <person name="Berrin J.G."/>
            <person name="Delaux P.M."/>
            <person name="Dal Grande F."/>
            <person name="Keller J."/>
        </authorList>
    </citation>
    <scope>NUCLEOTIDE SEQUENCE [LARGE SCALE GENOMIC DNA]</scope>
    <source>
        <strain evidence="4 5">SAG 2036</strain>
    </source>
</reference>
<comment type="caution">
    <text evidence="4">The sequence shown here is derived from an EMBL/GenBank/DDBJ whole genome shotgun (WGS) entry which is preliminary data.</text>
</comment>
<name>A0AAW1P9B9_9CHLO</name>
<dbReference type="PROSITE" id="PS51840">
    <property type="entry name" value="C2_NT"/>
    <property type="match status" value="1"/>
</dbReference>
<keyword evidence="5" id="KW-1185">Reference proteome</keyword>
<keyword evidence="1" id="KW-0175">Coiled coil</keyword>
<feature type="compositionally biased region" description="Polar residues" evidence="2">
    <location>
        <begin position="218"/>
        <end position="237"/>
    </location>
</feature>
<proteinExistence type="predicted"/>
<protein>
    <recommendedName>
        <fullName evidence="3">C2 NT-type domain-containing protein</fullName>
    </recommendedName>
</protein>
<feature type="coiled-coil region" evidence="1">
    <location>
        <begin position="346"/>
        <end position="401"/>
    </location>
</feature>
<feature type="region of interest" description="Disordered" evidence="2">
    <location>
        <begin position="151"/>
        <end position="297"/>
    </location>
</feature>
<sequence>MSRRLKDLGQKTMGKRPLRFQIDLTPVHMDDVPPDIDMAAFSWERGPKMQYTDSAAVSAVGRRVTWNQTLRQTCTVFKDGKRFTTKPYKFKMQSVSEEGERRKTFAKTTIDLAMYCKDISGTNSQEVVIHMEPQGVMLMHIDTLWLKNADADQDSATEDSSQSGSVDNPHQDLRGFDDGSTTPGRQHVKSRSFGPATEAARARYLPGGSTPSPPGQSMNARSSSMHNLARGSSSSRMQPFPGVPGDQQWQQQSQAHSQQGAGTPYDSTPASTPSASPMKGHMQEGDEEAPGKSSSRRWFRGKSAKNLAGKNSGSSVQLMYSHAPEPEASGQSQEIQLLHAPPSESNADLEAALQQAFQELDSERTMRRRAEQQAEAQARAKEAMQKRLQVAEERLATLNREHSVQVLVESKLKLAQADYYALELQGALSQEQARSQVLRKQLTALEADFQATLERISQPVAPRHRYSRQLSF</sequence>
<evidence type="ECO:0000313" key="4">
    <source>
        <dbReference type="EMBL" id="KAK9805009.1"/>
    </source>
</evidence>
<dbReference type="EMBL" id="JALJOQ010000046">
    <property type="protein sequence ID" value="KAK9805009.1"/>
    <property type="molecule type" value="Genomic_DNA"/>
</dbReference>
<feature type="compositionally biased region" description="Low complexity" evidence="2">
    <location>
        <begin position="247"/>
        <end position="277"/>
    </location>
</feature>
<dbReference type="InterPro" id="IPR019448">
    <property type="entry name" value="NT-C2"/>
</dbReference>
<organism evidence="4 5">
    <name type="scientific">Symbiochloris irregularis</name>
    <dbReference type="NCBI Taxonomy" id="706552"/>
    <lineage>
        <taxon>Eukaryota</taxon>
        <taxon>Viridiplantae</taxon>
        <taxon>Chlorophyta</taxon>
        <taxon>core chlorophytes</taxon>
        <taxon>Trebouxiophyceae</taxon>
        <taxon>Trebouxiales</taxon>
        <taxon>Trebouxiaceae</taxon>
        <taxon>Symbiochloris</taxon>
    </lineage>
</organism>